<keyword evidence="5 6" id="KW-0472">Membrane</keyword>
<dbReference type="GO" id="GO:0000139">
    <property type="term" value="C:Golgi membrane"/>
    <property type="evidence" value="ECO:0007669"/>
    <property type="project" value="UniProtKB-SubCell"/>
</dbReference>
<evidence type="ECO:0000256" key="4">
    <source>
        <dbReference type="ARBA" id="ARBA00022989"/>
    </source>
</evidence>
<feature type="region of interest" description="Disordered" evidence="7">
    <location>
        <begin position="1"/>
        <end position="53"/>
    </location>
</feature>
<evidence type="ECO:0000259" key="8">
    <source>
        <dbReference type="Pfam" id="PF04893"/>
    </source>
</evidence>
<feature type="transmembrane region" description="Helical" evidence="6">
    <location>
        <begin position="124"/>
        <end position="142"/>
    </location>
</feature>
<dbReference type="GO" id="GO:0006888">
    <property type="term" value="P:endoplasmic reticulum to Golgi vesicle-mediated transport"/>
    <property type="evidence" value="ECO:0007669"/>
    <property type="project" value="InterPro"/>
</dbReference>
<proteinExistence type="inferred from homology"/>
<dbReference type="Pfam" id="PF04893">
    <property type="entry name" value="Yip1"/>
    <property type="match status" value="1"/>
</dbReference>
<comment type="similarity">
    <text evidence="2 6">Belongs to the YIP1 family.</text>
</comment>
<feature type="domain" description="Yip1" evidence="8">
    <location>
        <begin position="109"/>
        <end position="251"/>
    </location>
</feature>
<dbReference type="Proteomes" id="UP000887566">
    <property type="component" value="Unplaced"/>
</dbReference>
<keyword evidence="4 6" id="KW-1133">Transmembrane helix</keyword>
<evidence type="ECO:0000313" key="9">
    <source>
        <dbReference type="Proteomes" id="UP000887566"/>
    </source>
</evidence>
<sequence length="254" mass="26943">MSSYWMDDQNNSGGDWTSGNQGQASNDGWASFDYTQPSAPIQQPQQQSYYSQAQSTVNSGYGGNMFNPAQQTLGAGGGESVNFEDELPLLEELGINFDHIRQKTVAVLNPVGTTSAEVIADQDLAGPLVFCLLFGGALLLHGKVQFGFIYGIGVVGCLGMYALLNMMAAGGISLTCTVSVLGYCLLPMALLSLLAAGLTLQGMVGYIISIMAVLWCSLSSSKLFVTTCAMDSQQLLVAYPCFLVYGVFALLAIF</sequence>
<name>A0A914UW28_9BILA</name>
<evidence type="ECO:0000256" key="1">
    <source>
        <dbReference type="ARBA" id="ARBA00004141"/>
    </source>
</evidence>
<dbReference type="PANTHER" id="PTHR21236">
    <property type="entry name" value="GOLGI MEMBRANE PROTEIN YIP1"/>
    <property type="match status" value="1"/>
</dbReference>
<evidence type="ECO:0000256" key="7">
    <source>
        <dbReference type="SAM" id="MobiDB-lite"/>
    </source>
</evidence>
<keyword evidence="3 6" id="KW-0812">Transmembrane</keyword>
<evidence type="ECO:0000256" key="6">
    <source>
        <dbReference type="RuleBase" id="RU361264"/>
    </source>
</evidence>
<dbReference type="AlphaFoldDB" id="A0A914UW28"/>
<reference evidence="10" key="1">
    <citation type="submission" date="2022-11" db="UniProtKB">
        <authorList>
            <consortium name="WormBaseParasite"/>
        </authorList>
    </citation>
    <scope>IDENTIFICATION</scope>
</reference>
<evidence type="ECO:0000313" key="10">
    <source>
        <dbReference type="WBParaSite" id="PSAMB.scaffold1309size33132.g12281.t1"/>
    </source>
</evidence>
<feature type="compositionally biased region" description="Low complexity" evidence="7">
    <location>
        <begin position="36"/>
        <end position="53"/>
    </location>
</feature>
<comment type="subcellular location">
    <subcellularLocation>
        <location evidence="6">Golgi apparatus membrane</location>
        <topology evidence="6">Multi-pass membrane protein</topology>
    </subcellularLocation>
    <subcellularLocation>
        <location evidence="1">Membrane</location>
        <topology evidence="1">Multi-pass membrane protein</topology>
    </subcellularLocation>
</comment>
<dbReference type="WBParaSite" id="PSAMB.scaffold1309size33132.g12281.t1">
    <property type="protein sequence ID" value="PSAMB.scaffold1309size33132.g12281.t1"/>
    <property type="gene ID" value="PSAMB.scaffold1309size33132.g12281"/>
</dbReference>
<keyword evidence="9" id="KW-1185">Reference proteome</keyword>
<dbReference type="InterPro" id="IPR006977">
    <property type="entry name" value="Yip1_dom"/>
</dbReference>
<dbReference type="InterPro" id="IPR045231">
    <property type="entry name" value="Yip1/4-like"/>
</dbReference>
<feature type="transmembrane region" description="Helical" evidence="6">
    <location>
        <begin position="236"/>
        <end position="253"/>
    </location>
</feature>
<organism evidence="9 10">
    <name type="scientific">Plectus sambesii</name>
    <dbReference type="NCBI Taxonomy" id="2011161"/>
    <lineage>
        <taxon>Eukaryota</taxon>
        <taxon>Metazoa</taxon>
        <taxon>Ecdysozoa</taxon>
        <taxon>Nematoda</taxon>
        <taxon>Chromadorea</taxon>
        <taxon>Plectida</taxon>
        <taxon>Plectina</taxon>
        <taxon>Plectoidea</taxon>
        <taxon>Plectidae</taxon>
        <taxon>Plectus</taxon>
    </lineage>
</organism>
<evidence type="ECO:0000256" key="3">
    <source>
        <dbReference type="ARBA" id="ARBA00022692"/>
    </source>
</evidence>
<accession>A0A914UW28</accession>
<protein>
    <recommendedName>
        <fullName evidence="6">Protein YIPF</fullName>
    </recommendedName>
</protein>
<feature type="transmembrane region" description="Helical" evidence="6">
    <location>
        <begin position="204"/>
        <end position="224"/>
    </location>
</feature>
<feature type="transmembrane region" description="Helical" evidence="6">
    <location>
        <begin position="180"/>
        <end position="198"/>
    </location>
</feature>
<feature type="compositionally biased region" description="Polar residues" evidence="7">
    <location>
        <begin position="1"/>
        <end position="28"/>
    </location>
</feature>
<dbReference type="PANTHER" id="PTHR21236:SF2">
    <property type="entry name" value="PROTEIN YIPF"/>
    <property type="match status" value="1"/>
</dbReference>
<feature type="transmembrane region" description="Helical" evidence="6">
    <location>
        <begin position="148"/>
        <end position="168"/>
    </location>
</feature>
<evidence type="ECO:0000256" key="2">
    <source>
        <dbReference type="ARBA" id="ARBA00010596"/>
    </source>
</evidence>
<dbReference type="GO" id="GO:0048280">
    <property type="term" value="P:vesicle fusion with Golgi apparatus"/>
    <property type="evidence" value="ECO:0007669"/>
    <property type="project" value="TreeGrafter"/>
</dbReference>
<dbReference type="GO" id="GO:0005802">
    <property type="term" value="C:trans-Golgi network"/>
    <property type="evidence" value="ECO:0007669"/>
    <property type="project" value="TreeGrafter"/>
</dbReference>
<evidence type="ECO:0000256" key="5">
    <source>
        <dbReference type="ARBA" id="ARBA00023136"/>
    </source>
</evidence>